<sequence length="142" mass="15683">MQTHAPRADCNTASRRSSLRLLVLASLLPLLVACGGGDPLGLYTSVWINTLDAPSERNRGETITVEATAGYFGEISGGDLRWDLNQISGNSISDLTSEVDDNNRHVRFRFTAPDGQGGLLLEIRVRARHFADTRRFTIRIRD</sequence>
<reference evidence="1 4" key="1">
    <citation type="submission" date="2016-08" db="EMBL/GenBank/DDBJ databases">
        <title>Candidatus Dactylopiibacterium carminicum genome sequence.</title>
        <authorList>
            <person name="Ramirez-Puebla S.T."/>
            <person name="Ormeno-Orrillo E."/>
            <person name="Vera-Ponce De Leon A."/>
            <person name="Luis L."/>
            <person name="Sanchez-Flores A."/>
            <person name="Monica R."/>
            <person name="Martinez-Romero E."/>
        </authorList>
    </citation>
    <scope>NUCLEOTIDE SEQUENCE [LARGE SCALE GENOMIC DNA]</scope>
    <source>
        <strain evidence="1">END1</strain>
    </source>
</reference>
<dbReference type="Proteomes" id="UP000623509">
    <property type="component" value="Unassembled WGS sequence"/>
</dbReference>
<protein>
    <submittedName>
        <fullName evidence="2">Uncharacterized protein</fullName>
    </submittedName>
</protein>
<dbReference type="InterPro" id="IPR010916">
    <property type="entry name" value="TonB_box_CS"/>
</dbReference>
<dbReference type="AlphaFoldDB" id="A0A272EYW1"/>
<evidence type="ECO:0000313" key="3">
    <source>
        <dbReference type="Proteomes" id="UP000216107"/>
    </source>
</evidence>
<evidence type="ECO:0000313" key="1">
    <source>
        <dbReference type="EMBL" id="KAF7600813.1"/>
    </source>
</evidence>
<dbReference type="PROSITE" id="PS00430">
    <property type="entry name" value="TONB_DEPENDENT_REC_1"/>
    <property type="match status" value="1"/>
</dbReference>
<accession>A0A272EYW1</accession>
<dbReference type="PROSITE" id="PS51257">
    <property type="entry name" value="PROKAR_LIPOPROTEIN"/>
    <property type="match status" value="1"/>
</dbReference>
<organism evidence="2 3">
    <name type="scientific">Candidatus Dactylopiibacterium carminicum</name>
    <dbReference type="NCBI Taxonomy" id="857335"/>
    <lineage>
        <taxon>Bacteria</taxon>
        <taxon>Pseudomonadati</taxon>
        <taxon>Pseudomonadota</taxon>
        <taxon>Betaproteobacteria</taxon>
        <taxon>Rhodocyclales</taxon>
        <taxon>Rhodocyclaceae</taxon>
        <taxon>Candidatus Dactylopiibacterium</taxon>
    </lineage>
</organism>
<evidence type="ECO:0000313" key="4">
    <source>
        <dbReference type="Proteomes" id="UP000623509"/>
    </source>
</evidence>
<comment type="caution">
    <text evidence="2">The sequence shown here is derived from an EMBL/GenBank/DDBJ whole genome shotgun (WGS) entry which is preliminary data.</text>
</comment>
<dbReference type="Proteomes" id="UP000216107">
    <property type="component" value="Unassembled WGS sequence"/>
</dbReference>
<evidence type="ECO:0000313" key="2">
    <source>
        <dbReference type="EMBL" id="PAS95312.1"/>
    </source>
</evidence>
<keyword evidence="4" id="KW-1185">Reference proteome</keyword>
<gene>
    <name evidence="1" type="ORF">BGI27_00215</name>
    <name evidence="2" type="ORF">CGU29_00250</name>
</gene>
<dbReference type="RefSeq" id="WP_095522922.1">
    <property type="nucleotide sequence ID" value="NZ_MDUX01000001.1"/>
</dbReference>
<reference evidence="2 3" key="2">
    <citation type="submission" date="2017-07" db="EMBL/GenBank/DDBJ databases">
        <title>Candidatus Dactylopiibacterium carminicum, a nitrogen-fixing symbiont of the cochineal insect Dactylopius coccus and Dactylopius opuntiae (Hemiptera: Coccoidea: Dactylopiidae).</title>
        <authorList>
            <person name="Vera A."/>
        </authorList>
    </citation>
    <scope>NUCLEOTIDE SEQUENCE [LARGE SCALE GENOMIC DNA]</scope>
    <source>
        <strain evidence="2 3">NFDCM</strain>
    </source>
</reference>
<dbReference type="EMBL" id="NMRN01000001">
    <property type="protein sequence ID" value="PAS95312.1"/>
    <property type="molecule type" value="Genomic_DNA"/>
</dbReference>
<name>A0A272EYW1_9RHOO</name>
<dbReference type="EMBL" id="MDUX01000001">
    <property type="protein sequence ID" value="KAF7600813.1"/>
    <property type="molecule type" value="Genomic_DNA"/>
</dbReference>
<proteinExistence type="predicted"/>